<organism evidence="2 3">
    <name type="scientific">Ruminococcus bromii</name>
    <dbReference type="NCBI Taxonomy" id="40518"/>
    <lineage>
        <taxon>Bacteria</taxon>
        <taxon>Bacillati</taxon>
        <taxon>Bacillota</taxon>
        <taxon>Clostridia</taxon>
        <taxon>Eubacteriales</taxon>
        <taxon>Oscillospiraceae</taxon>
        <taxon>Ruminococcus</taxon>
    </lineage>
</organism>
<accession>A0ABT0NJ61</accession>
<protein>
    <recommendedName>
        <fullName evidence="1">Tail spike domain-containing protein</fullName>
    </recommendedName>
</protein>
<comment type="caution">
    <text evidence="2">The sequence shown here is derived from an EMBL/GenBank/DDBJ whole genome shotgun (WGS) entry which is preliminary data.</text>
</comment>
<dbReference type="EMBL" id="SNUZ01000013">
    <property type="protein sequence ID" value="MCL3788270.1"/>
    <property type="molecule type" value="Genomic_DNA"/>
</dbReference>
<dbReference type="NCBIfam" id="TIGR01665">
    <property type="entry name" value="put_anti_recept"/>
    <property type="match status" value="1"/>
</dbReference>
<proteinExistence type="predicted"/>
<evidence type="ECO:0000313" key="2">
    <source>
        <dbReference type="EMBL" id="MCL3788270.1"/>
    </source>
</evidence>
<feature type="domain" description="Tail spike" evidence="1">
    <location>
        <begin position="106"/>
        <end position="348"/>
    </location>
</feature>
<name>A0ABT0NJ61_9FIRM</name>
<dbReference type="Proteomes" id="UP001056693">
    <property type="component" value="Unassembled WGS sequence"/>
</dbReference>
<reference evidence="2 3" key="1">
    <citation type="submission" date="2019-03" db="EMBL/GenBank/DDBJ databases">
        <authorList>
            <person name="Molinero N."/>
            <person name="Sanchez B."/>
            <person name="Walker A."/>
            <person name="Duncan S."/>
            <person name="Delgado S."/>
            <person name="Margolles A."/>
        </authorList>
    </citation>
    <scope>NUCLEOTIDE SEQUENCE [LARGE SCALE GENOMIC DNA]</scope>
    <source>
        <strain evidence="2 3">IPLA60002</strain>
    </source>
</reference>
<evidence type="ECO:0000313" key="3">
    <source>
        <dbReference type="Proteomes" id="UP001056693"/>
    </source>
</evidence>
<gene>
    <name evidence="2" type="ORF">E2N93_09715</name>
</gene>
<dbReference type="Gene3D" id="2.60.120.260">
    <property type="entry name" value="Galactose-binding domain-like"/>
    <property type="match status" value="1"/>
</dbReference>
<dbReference type="Pfam" id="PF06605">
    <property type="entry name" value="Prophage_tail"/>
    <property type="match status" value="1"/>
</dbReference>
<evidence type="ECO:0000259" key="1">
    <source>
        <dbReference type="Pfam" id="PF06605"/>
    </source>
</evidence>
<sequence length="791" mass="86911">MIPVLYPANATTLSTFGLGVLTDTISCEITEERNGVFECLLKYPVSGQHYGLITKECIVKAKPNDTAADQAFRIYRITKPLNGIVTIYGQHISYDLANVPVLPFSTESRSPQLILSQILSGDTRFTGWTDYSDAKAFSVKQPKSVRACLGGTEGSMLSQWHGEFEWDNFTVKFHSHRGQKTGVVIEYGKNLTAWEQDEDNSGVYTALLPYAVYTSEGAENETVVTLPEVTLPIVTSEIARSKTLILDFSDQFAENASITEEALRAKANSYIKANPLGTTIPTVKVSFEPLWKQPEYSALLERVNLCDTVTIRHSQLGVSVSAMVIETVYDTLAERYKSISLGQSKSSMITTISEVQSSVDKVESTVGRFPKLLQSAIGKATGLITGQSGGYVVIHTTEENGQPYELLILDTPSIDDAVNVWRWNVGGLGFSHNGYNGPYETAITADGQIVADFITSGSLVANIIKAGVIQSQDGSSYWDLESGEVVIRAYVSTDEFAEKTAYLQQNVDGLNSYVATLTETMESVSNDHGILEERLRSSESKVSQLQHTVDGLSVTMQEQYIGGINYVQNSSGLNGITDDWGYSGTVRTDASTDTQNNTISDSCFVLGAYSSLSQYIRGVVPGTYTISVRAKKTSTMSGYFYVTYNGNKTKYLFNKSTAFDWTDYSVTLTDVTDPTLRIYCYCRDASIYLADIMISEGAIPRKWTPAPNEIYTQEVKIDKRGIEVSNSASSQRTVITNTEFAGYYNDEVIFTLNKDETQTKKTTVDGELTVGKTKFVPMPTASEGLNIVILD</sequence>
<dbReference type="RefSeq" id="WP_249377152.1">
    <property type="nucleotide sequence ID" value="NZ_SNUZ01000013.1"/>
</dbReference>
<keyword evidence="3" id="KW-1185">Reference proteome</keyword>
<dbReference type="InterPro" id="IPR007119">
    <property type="entry name" value="Phage_tail_spike_N"/>
</dbReference>
<dbReference type="InterPro" id="IPR010572">
    <property type="entry name" value="Tail_dom"/>
</dbReference>